<dbReference type="Gene3D" id="3.90.550.10">
    <property type="entry name" value="Spore Coat Polysaccharide Biosynthesis Protein SpsA, Chain A"/>
    <property type="match status" value="1"/>
</dbReference>
<keyword evidence="3" id="KW-1185">Reference proteome</keyword>
<feature type="domain" description="Glycosyltransferase 2-like" evidence="1">
    <location>
        <begin position="15"/>
        <end position="122"/>
    </location>
</feature>
<protein>
    <submittedName>
        <fullName evidence="2">Glycosyl transferase</fullName>
    </submittedName>
</protein>
<proteinExistence type="predicted"/>
<dbReference type="AlphaFoldDB" id="A0A1U7NS90"/>
<dbReference type="InterPro" id="IPR029044">
    <property type="entry name" value="Nucleotide-diphossugar_trans"/>
</dbReference>
<accession>A0A1U7NS90</accession>
<dbReference type="InterPro" id="IPR050834">
    <property type="entry name" value="Glycosyltransf_2"/>
</dbReference>
<gene>
    <name evidence="2" type="ORF">BOO71_0013984</name>
</gene>
<dbReference type="GO" id="GO:0016740">
    <property type="term" value="F:transferase activity"/>
    <property type="evidence" value="ECO:0007669"/>
    <property type="project" value="UniProtKB-KW"/>
</dbReference>
<dbReference type="RefSeq" id="WP_075836772.1">
    <property type="nucleotide sequence ID" value="NZ_MSTI01000164.1"/>
</dbReference>
<dbReference type="PANTHER" id="PTHR43685">
    <property type="entry name" value="GLYCOSYLTRANSFERASE"/>
    <property type="match status" value="1"/>
</dbReference>
<dbReference type="SUPFAM" id="SSF53448">
    <property type="entry name" value="Nucleotide-diphospho-sugar transferases"/>
    <property type="match status" value="1"/>
</dbReference>
<dbReference type="Pfam" id="PF00535">
    <property type="entry name" value="Glycos_transf_2"/>
    <property type="match status" value="1"/>
</dbReference>
<dbReference type="Proteomes" id="UP000186607">
    <property type="component" value="Unassembled WGS sequence"/>
</dbReference>
<evidence type="ECO:0000313" key="3">
    <source>
        <dbReference type="Proteomes" id="UP000186607"/>
    </source>
</evidence>
<keyword evidence="2" id="KW-0808">Transferase</keyword>
<name>A0A1U7NS90_9DEIO</name>
<dbReference type="CDD" id="cd00761">
    <property type="entry name" value="Glyco_tranf_GTA_type"/>
    <property type="match status" value="1"/>
</dbReference>
<reference evidence="2 3" key="1">
    <citation type="submission" date="2017-01" db="EMBL/GenBank/DDBJ databases">
        <title>Genome Analysis of Deinococcus marmoris KOPRI26562.</title>
        <authorList>
            <person name="Kim J.H."/>
            <person name="Oh H.-M."/>
        </authorList>
    </citation>
    <scope>NUCLEOTIDE SEQUENCE [LARGE SCALE GENOMIC DNA]</scope>
    <source>
        <strain evidence="2 3">KOPRI26562</strain>
    </source>
</reference>
<evidence type="ECO:0000313" key="2">
    <source>
        <dbReference type="EMBL" id="OLV15788.1"/>
    </source>
</evidence>
<organism evidence="2 3">
    <name type="scientific">Deinococcus marmoris</name>
    <dbReference type="NCBI Taxonomy" id="249408"/>
    <lineage>
        <taxon>Bacteria</taxon>
        <taxon>Thermotogati</taxon>
        <taxon>Deinococcota</taxon>
        <taxon>Deinococci</taxon>
        <taxon>Deinococcales</taxon>
        <taxon>Deinococcaceae</taxon>
        <taxon>Deinococcus</taxon>
    </lineage>
</organism>
<dbReference type="EMBL" id="MSTI01000164">
    <property type="protein sequence ID" value="OLV15788.1"/>
    <property type="molecule type" value="Genomic_DNA"/>
</dbReference>
<dbReference type="InterPro" id="IPR001173">
    <property type="entry name" value="Glyco_trans_2-like"/>
</dbReference>
<dbReference type="eggNOG" id="COG0463">
    <property type="taxonomic scope" value="Bacteria"/>
</dbReference>
<comment type="caution">
    <text evidence="2">The sequence shown here is derived from an EMBL/GenBank/DDBJ whole genome shotgun (WGS) entry which is preliminary data.</text>
</comment>
<sequence length="342" mass="37798">MPDSSPPTPSQPLISVVIPTFKRPDLLLERGLASALAQHYPHLEVLVVMDGPDPLTAAALAGVDDARLRPLTLPSNQGPSAARNYGVQHARGEWVAFLDDDDIWRPEKLARQMELAQRSAHPLPVVLSGYITRTPYGDTLCPPRQKTENETLGDYMLVRGSVTGKLCTLVCTLLMVPQSLALKLPFRTELRNSEDVDWMLRAEEIEGVGFEQLSPQDADALAIYHVGEDRPTGSGDSIWHPMLNWAQEHREAGRLSDRAFAGFLLAQLVPRAVQRGDYHGLPILGRALLSTRPGPGELATFAKHWALPATLRRRLRVWLNTRRAPVRLGSDDQKSSTQSGQK</sequence>
<dbReference type="OrthoDB" id="9785185at2"/>
<dbReference type="STRING" id="249408.BOO71_0013984"/>
<dbReference type="PANTHER" id="PTHR43685:SF2">
    <property type="entry name" value="GLYCOSYLTRANSFERASE 2-LIKE DOMAIN-CONTAINING PROTEIN"/>
    <property type="match status" value="1"/>
</dbReference>
<evidence type="ECO:0000259" key="1">
    <source>
        <dbReference type="Pfam" id="PF00535"/>
    </source>
</evidence>